<dbReference type="EMBL" id="WNWW01000816">
    <property type="protein sequence ID" value="KAF3421813.1"/>
    <property type="molecule type" value="Genomic_DNA"/>
</dbReference>
<name>A0A833W5Q2_9HYME</name>
<dbReference type="Proteomes" id="UP000655588">
    <property type="component" value="Unassembled WGS sequence"/>
</dbReference>
<organism evidence="1 2">
    <name type="scientific">Frieseomelitta varia</name>
    <dbReference type="NCBI Taxonomy" id="561572"/>
    <lineage>
        <taxon>Eukaryota</taxon>
        <taxon>Metazoa</taxon>
        <taxon>Ecdysozoa</taxon>
        <taxon>Arthropoda</taxon>
        <taxon>Hexapoda</taxon>
        <taxon>Insecta</taxon>
        <taxon>Pterygota</taxon>
        <taxon>Neoptera</taxon>
        <taxon>Endopterygota</taxon>
        <taxon>Hymenoptera</taxon>
        <taxon>Apocrita</taxon>
        <taxon>Aculeata</taxon>
        <taxon>Apoidea</taxon>
        <taxon>Anthophila</taxon>
        <taxon>Apidae</taxon>
        <taxon>Frieseomelitta</taxon>
    </lineage>
</organism>
<proteinExistence type="predicted"/>
<evidence type="ECO:0000313" key="2">
    <source>
        <dbReference type="Proteomes" id="UP000655588"/>
    </source>
</evidence>
<keyword evidence="2" id="KW-1185">Reference proteome</keyword>
<comment type="caution">
    <text evidence="1">The sequence shown here is derived from an EMBL/GenBank/DDBJ whole genome shotgun (WGS) entry which is preliminary data.</text>
</comment>
<protein>
    <recommendedName>
        <fullName evidence="3">Essential protein Yae1 N-terminal domain-containing protein</fullName>
    </recommendedName>
</protein>
<gene>
    <name evidence="1" type="ORF">E2986_11901</name>
</gene>
<evidence type="ECO:0008006" key="3">
    <source>
        <dbReference type="Google" id="ProtNLM"/>
    </source>
</evidence>
<evidence type="ECO:0000313" key="1">
    <source>
        <dbReference type="EMBL" id="KAF3421813.1"/>
    </source>
</evidence>
<accession>A0A833W5Q2</accession>
<dbReference type="AlphaFoldDB" id="A0A833W5Q2"/>
<reference evidence="1" key="1">
    <citation type="submission" date="2019-11" db="EMBL/GenBank/DDBJ databases">
        <title>The nuclear and mitochondrial genomes of Frieseomelitta varia - a highly eusocial stingless bee (Meliponini) with a permanently sterile worker caste.</title>
        <authorList>
            <person name="Freitas F.C.P."/>
            <person name="Lourenco A.P."/>
            <person name="Nunes F.M.F."/>
            <person name="Paschoal A.R."/>
            <person name="Abreu F.C.P."/>
            <person name="Barbin F.O."/>
            <person name="Bataglia L."/>
            <person name="Cardoso-Junior C.A.M."/>
            <person name="Cervoni M.S."/>
            <person name="Silva S.R."/>
            <person name="Dalarmi F."/>
            <person name="Del Lama M.A."/>
            <person name="Depintor T.S."/>
            <person name="Ferreira K.M."/>
            <person name="Goria P.S."/>
            <person name="Jaskot M.C."/>
            <person name="Lago D.C."/>
            <person name="Luna-Lucena D."/>
            <person name="Moda L.M."/>
            <person name="Nascimento L."/>
            <person name="Pedrino M."/>
            <person name="Rabico F.O."/>
            <person name="Sanches F.C."/>
            <person name="Santos D.E."/>
            <person name="Santos C.G."/>
            <person name="Vieira J."/>
            <person name="Lopes T.F."/>
            <person name="Barchuk A.R."/>
            <person name="Hartfelder K."/>
            <person name="Simoes Z.L.P."/>
            <person name="Bitondi M.M.G."/>
            <person name="Pinheiro D.G."/>
        </authorList>
    </citation>
    <scope>NUCLEOTIDE SEQUENCE</scope>
    <source>
        <strain evidence="1">USP_RPSP 00005682</strain>
        <tissue evidence="1">Whole individual</tissue>
    </source>
</reference>
<sequence length="158" mass="18107">MNEADNGFNHWQTCLLFDVYVTVIMSDEEDIDINKKFEDLLLAEENAQDIGYKEGFEFGKKHFVTAFHYGHHKGSSLGAQLGYYSGILEQYLSTNECNTEKSVSIARKLLQDIYNVPKFNDETVDMLKTIDNIKSQYAKFCALAKICSSYPETDKLNF</sequence>